<evidence type="ECO:0000256" key="3">
    <source>
        <dbReference type="ARBA" id="ARBA00005792"/>
    </source>
</evidence>
<comment type="similarity">
    <text evidence="3">Belongs to the Tom20 family.</text>
</comment>
<dbReference type="AlphaFoldDB" id="A0AAF0WP38"/>
<dbReference type="SUPFAM" id="SSF48452">
    <property type="entry name" value="TPR-like"/>
    <property type="match status" value="1"/>
</dbReference>
<dbReference type="Pfam" id="PF06552">
    <property type="entry name" value="TOM20_plant"/>
    <property type="match status" value="1"/>
</dbReference>
<evidence type="ECO:0000256" key="6">
    <source>
        <dbReference type="ARBA" id="ARBA00022787"/>
    </source>
</evidence>
<dbReference type="EMBL" id="CP093345">
    <property type="protein sequence ID" value="WOG93517.1"/>
    <property type="molecule type" value="Genomic_DNA"/>
</dbReference>
<evidence type="ECO:0000256" key="5">
    <source>
        <dbReference type="ARBA" id="ARBA00022692"/>
    </source>
</evidence>
<evidence type="ECO:0000256" key="7">
    <source>
        <dbReference type="ARBA" id="ARBA00022927"/>
    </source>
</evidence>
<keyword evidence="9" id="KW-0496">Mitochondrion</keyword>
<keyword evidence="5 12" id="KW-0812">Transmembrane</keyword>
<evidence type="ECO:0000313" key="13">
    <source>
        <dbReference type="EMBL" id="WOG93517.1"/>
    </source>
</evidence>
<comment type="subcellular location">
    <subcellularLocation>
        <location evidence="2">Mitochondrion outer membrane</location>
        <topology evidence="2">Single-pass membrane protein</topology>
    </subcellularLocation>
</comment>
<reference evidence="13" key="1">
    <citation type="journal article" date="2016" name="Nat. Genet.">
        <title>A high-quality carrot genome assembly provides new insights into carotenoid accumulation and asterid genome evolution.</title>
        <authorList>
            <person name="Iorizzo M."/>
            <person name="Ellison S."/>
            <person name="Senalik D."/>
            <person name="Zeng P."/>
            <person name="Satapoomin P."/>
            <person name="Huang J."/>
            <person name="Bowman M."/>
            <person name="Iovene M."/>
            <person name="Sanseverino W."/>
            <person name="Cavagnaro P."/>
            <person name="Yildiz M."/>
            <person name="Macko-Podgorni A."/>
            <person name="Moranska E."/>
            <person name="Grzebelus E."/>
            <person name="Grzebelus D."/>
            <person name="Ashrafi H."/>
            <person name="Zheng Z."/>
            <person name="Cheng S."/>
            <person name="Spooner D."/>
            <person name="Van Deynze A."/>
            <person name="Simon P."/>
        </authorList>
    </citation>
    <scope>NUCLEOTIDE SEQUENCE</scope>
    <source>
        <tissue evidence="13">Leaf</tissue>
    </source>
</reference>
<dbReference type="GO" id="GO:0045040">
    <property type="term" value="P:protein insertion into mitochondrial outer membrane"/>
    <property type="evidence" value="ECO:0007669"/>
    <property type="project" value="InterPro"/>
</dbReference>
<evidence type="ECO:0000256" key="1">
    <source>
        <dbReference type="ARBA" id="ARBA00003450"/>
    </source>
</evidence>
<feature type="transmembrane region" description="Helical" evidence="12">
    <location>
        <begin position="176"/>
        <end position="193"/>
    </location>
</feature>
<reference evidence="13" key="2">
    <citation type="submission" date="2022-03" db="EMBL/GenBank/DDBJ databases">
        <title>Draft title - Genomic analysis of global carrot germplasm unveils the trajectory of domestication and the origin of high carotenoid orange carrot.</title>
        <authorList>
            <person name="Iorizzo M."/>
            <person name="Ellison S."/>
            <person name="Senalik D."/>
            <person name="Macko-Podgorni A."/>
            <person name="Grzebelus D."/>
            <person name="Bostan H."/>
            <person name="Rolling W."/>
            <person name="Curaba J."/>
            <person name="Simon P."/>
        </authorList>
    </citation>
    <scope>NUCLEOTIDE SEQUENCE</scope>
    <source>
        <tissue evidence="13">Leaf</tissue>
    </source>
</reference>
<gene>
    <name evidence="13" type="ORF">DCAR_0312803</name>
</gene>
<dbReference type="GO" id="GO:0005742">
    <property type="term" value="C:mitochondrial outer membrane translocase complex"/>
    <property type="evidence" value="ECO:0007669"/>
    <property type="project" value="InterPro"/>
</dbReference>
<evidence type="ECO:0000313" key="14">
    <source>
        <dbReference type="Proteomes" id="UP000077755"/>
    </source>
</evidence>
<evidence type="ECO:0000256" key="11">
    <source>
        <dbReference type="SAM" id="MobiDB-lite"/>
    </source>
</evidence>
<dbReference type="PANTHER" id="PTHR32409">
    <property type="entry name" value="MITOCHONDRIAL IMPORT RECEPTOR SUBUNIT TOM20-1-RELATED"/>
    <property type="match status" value="1"/>
</dbReference>
<comment type="function">
    <text evidence="1">Central component of the receptor complex responsible for the recognition and translocation of cytosolically synthesized mitochondrial preproteins. Together with TOM22 functions as the transit peptide receptor at the surface of the mitochondrion outer membrane and facilitates the movement of preproteins into the translocation pore.</text>
</comment>
<name>A0AAF0WP38_DAUCS</name>
<keyword evidence="7" id="KW-0653">Protein transport</keyword>
<dbReference type="GO" id="GO:0015031">
    <property type="term" value="P:protein transport"/>
    <property type="evidence" value="ECO:0007669"/>
    <property type="project" value="UniProtKB-KW"/>
</dbReference>
<evidence type="ECO:0000256" key="9">
    <source>
        <dbReference type="ARBA" id="ARBA00023128"/>
    </source>
</evidence>
<evidence type="ECO:0000256" key="2">
    <source>
        <dbReference type="ARBA" id="ARBA00004572"/>
    </source>
</evidence>
<keyword evidence="6" id="KW-1000">Mitochondrion outer membrane</keyword>
<evidence type="ECO:0000256" key="10">
    <source>
        <dbReference type="ARBA" id="ARBA00023136"/>
    </source>
</evidence>
<sequence>MDNSSDFERMLFFEHARKAAESSYNEDPLDVENLTRWGGALLELSQYKSVAEAKKMLDDAMLKFDEALMIDPNKHNVLWCMGNANTSYAFLTPNTDEAKPYFEKAVDYFSQAVDADGTNELYRKSLEVAFKAPELHKQVHKEGGLAERAVLGEGPSTSTSAKSENPKSSGDLKYDILGWVILAVAIVAWMGHAKSIMPPPPPR</sequence>
<proteinExistence type="inferred from homology"/>
<feature type="compositionally biased region" description="Polar residues" evidence="11">
    <location>
        <begin position="155"/>
        <end position="168"/>
    </location>
</feature>
<evidence type="ECO:0000256" key="8">
    <source>
        <dbReference type="ARBA" id="ARBA00022989"/>
    </source>
</evidence>
<dbReference type="Proteomes" id="UP000077755">
    <property type="component" value="Chromosome 3"/>
</dbReference>
<keyword evidence="14" id="KW-1185">Reference proteome</keyword>
<keyword evidence="4" id="KW-0813">Transport</keyword>
<feature type="region of interest" description="Disordered" evidence="11">
    <location>
        <begin position="148"/>
        <end position="168"/>
    </location>
</feature>
<accession>A0AAF0WP38</accession>
<keyword evidence="10 12" id="KW-0472">Membrane</keyword>
<evidence type="ECO:0008006" key="15">
    <source>
        <dbReference type="Google" id="ProtNLM"/>
    </source>
</evidence>
<dbReference type="PANTHER" id="PTHR32409:SF3">
    <property type="entry name" value="MITOCHONDRIAL IMPORT RECEPTOR SUBUNIT TOM20-1-RELATED"/>
    <property type="match status" value="1"/>
</dbReference>
<organism evidence="13 14">
    <name type="scientific">Daucus carota subsp. sativus</name>
    <name type="common">Carrot</name>
    <dbReference type="NCBI Taxonomy" id="79200"/>
    <lineage>
        <taxon>Eukaryota</taxon>
        <taxon>Viridiplantae</taxon>
        <taxon>Streptophyta</taxon>
        <taxon>Embryophyta</taxon>
        <taxon>Tracheophyta</taxon>
        <taxon>Spermatophyta</taxon>
        <taxon>Magnoliopsida</taxon>
        <taxon>eudicotyledons</taxon>
        <taxon>Gunneridae</taxon>
        <taxon>Pentapetalae</taxon>
        <taxon>asterids</taxon>
        <taxon>campanulids</taxon>
        <taxon>Apiales</taxon>
        <taxon>Apiaceae</taxon>
        <taxon>Apioideae</taxon>
        <taxon>Scandiceae</taxon>
        <taxon>Daucinae</taxon>
        <taxon>Daucus</taxon>
        <taxon>Daucus sect. Daucus</taxon>
    </lineage>
</organism>
<evidence type="ECO:0000256" key="12">
    <source>
        <dbReference type="SAM" id="Phobius"/>
    </source>
</evidence>
<keyword evidence="8 12" id="KW-1133">Transmembrane helix</keyword>
<dbReference type="InterPro" id="IPR011990">
    <property type="entry name" value="TPR-like_helical_dom_sf"/>
</dbReference>
<dbReference type="Gene3D" id="1.25.40.10">
    <property type="entry name" value="Tetratricopeptide repeat domain"/>
    <property type="match status" value="1"/>
</dbReference>
<protein>
    <recommendedName>
        <fullName evidence="15">Mitochondrial import receptor subunit TOM20</fullName>
    </recommendedName>
</protein>
<dbReference type="InterPro" id="IPR010547">
    <property type="entry name" value="TOM20_imprt_rcpt"/>
</dbReference>
<evidence type="ECO:0000256" key="4">
    <source>
        <dbReference type="ARBA" id="ARBA00022448"/>
    </source>
</evidence>